<evidence type="ECO:0000256" key="4">
    <source>
        <dbReference type="ARBA" id="ARBA00022898"/>
    </source>
</evidence>
<dbReference type="InterPro" id="IPR002129">
    <property type="entry name" value="PyrdxlP-dep_de-COase"/>
</dbReference>
<comment type="similarity">
    <text evidence="2 7">Belongs to the group II decarboxylase family.</text>
</comment>
<dbReference type="InterPro" id="IPR015422">
    <property type="entry name" value="PyrdxlP-dep_Trfase_small"/>
</dbReference>
<comment type="cofactor">
    <cofactor evidence="1 6 7">
        <name>pyridoxal 5'-phosphate</name>
        <dbReference type="ChEBI" id="CHEBI:597326"/>
    </cofactor>
</comment>
<dbReference type="EMBL" id="CP022685">
    <property type="protein sequence ID" value="ATL31037.1"/>
    <property type="molecule type" value="Genomic_DNA"/>
</dbReference>
<dbReference type="GO" id="GO:0004058">
    <property type="term" value="F:aromatic-L-amino-acid decarboxylase activity"/>
    <property type="evidence" value="ECO:0007669"/>
    <property type="project" value="UniProtKB-ARBA"/>
</dbReference>
<dbReference type="AlphaFoldDB" id="A0A291QHP2"/>
<dbReference type="InterPro" id="IPR015424">
    <property type="entry name" value="PyrdxlP-dep_Trfase"/>
</dbReference>
<dbReference type="SUPFAM" id="SSF53383">
    <property type="entry name" value="PLP-dependent transferases"/>
    <property type="match status" value="1"/>
</dbReference>
<name>A0A291QHP2_9ACTN</name>
<evidence type="ECO:0000256" key="5">
    <source>
        <dbReference type="ARBA" id="ARBA00023239"/>
    </source>
</evidence>
<organism evidence="8 9">
    <name type="scientific">Streptomyces formicae</name>
    <dbReference type="NCBI Taxonomy" id="1616117"/>
    <lineage>
        <taxon>Bacteria</taxon>
        <taxon>Bacillati</taxon>
        <taxon>Actinomycetota</taxon>
        <taxon>Actinomycetes</taxon>
        <taxon>Kitasatosporales</taxon>
        <taxon>Streptomycetaceae</taxon>
        <taxon>Streptomyces</taxon>
    </lineage>
</organism>
<evidence type="ECO:0000256" key="3">
    <source>
        <dbReference type="ARBA" id="ARBA00022793"/>
    </source>
</evidence>
<dbReference type="Pfam" id="PF00282">
    <property type="entry name" value="Pyridoxal_deC"/>
    <property type="match status" value="1"/>
</dbReference>
<dbReference type="InterPro" id="IPR015421">
    <property type="entry name" value="PyrdxlP-dep_Trfase_major"/>
</dbReference>
<gene>
    <name evidence="8" type="ORF">KY5_6019</name>
</gene>
<sequence length="521" mass="54697">MTTVDEQRTDEQRTAVFRPAGTPEGLEDLRTLVNTAIDTLRDAHLVRRGPVLPGGPPAVAEAARRALEGPLLPERPQAPDEVFRELIAAYANWAVDLTHPAAVARMQCPPTSVAIAAELVTATLNQSLHAWESGPFALELERYVVRELAELAGYGTDSGGTLTAGGSLSNLMAVLAARDSVVTTPSGGTPFADGLAGLGRRPVILCSDATHFSIGRAVGITGIGEDAILRAPADPTGRLIPDELDRVLAELPADTVPVAIIACAGSTDEGWVDPLPELVAVARKYGVWLHVDAAYGGGMLLSPRLRGRLEGIADADSITMDLHKFGWTPASTGVFLVRDAHSLDALSQQTTTLNADDDKAAGYYGLYADSVQATRRVDALKVAVTLRSHGRDGMAELVDRCHELAGHAAGRVAAEPRLQLAAAPALSTVLLRWLPGTDTDADAFNGALRRRLMSDGTALLARTRVPREDGTNPVFLKLMLLNPATTPEQLDLVVAGIVATAEAMEAAQDGPAAAAPDHGGA</sequence>
<dbReference type="PANTHER" id="PTHR45677:SF8">
    <property type="entry name" value="CYSTEINE SULFINIC ACID DECARBOXYLASE"/>
    <property type="match status" value="1"/>
</dbReference>
<reference evidence="8 9" key="1">
    <citation type="submission" date="2017-08" db="EMBL/GenBank/DDBJ databases">
        <title>Complete Genome Sequence of Streptomyces formicae KY5, the formicamycin producer.</title>
        <authorList>
            <person name="Holmes N.A."/>
            <person name="Devine R."/>
            <person name="Qin Z."/>
            <person name="Seipke R.F."/>
            <person name="Wilkinson B."/>
            <person name="Hutchings M.I."/>
        </authorList>
    </citation>
    <scope>NUCLEOTIDE SEQUENCE [LARGE SCALE GENOMIC DNA]</scope>
    <source>
        <strain evidence="8 9">KY5</strain>
    </source>
</reference>
<dbReference type="GO" id="GO:0019752">
    <property type="term" value="P:carboxylic acid metabolic process"/>
    <property type="evidence" value="ECO:0007669"/>
    <property type="project" value="InterPro"/>
</dbReference>
<dbReference type="PANTHER" id="PTHR45677">
    <property type="entry name" value="GLUTAMATE DECARBOXYLASE-RELATED"/>
    <property type="match status" value="1"/>
</dbReference>
<proteinExistence type="inferred from homology"/>
<dbReference type="Gene3D" id="3.40.640.10">
    <property type="entry name" value="Type I PLP-dependent aspartate aminotransferase-like (Major domain)"/>
    <property type="match status" value="1"/>
</dbReference>
<dbReference type="Gene3D" id="3.90.1150.10">
    <property type="entry name" value="Aspartate Aminotransferase, domain 1"/>
    <property type="match status" value="1"/>
</dbReference>
<feature type="modified residue" description="N6-(pyridoxal phosphate)lysine" evidence="6">
    <location>
        <position position="324"/>
    </location>
</feature>
<dbReference type="Proteomes" id="UP000221011">
    <property type="component" value="Chromosome"/>
</dbReference>
<keyword evidence="3" id="KW-0210">Decarboxylase</keyword>
<evidence type="ECO:0000256" key="1">
    <source>
        <dbReference type="ARBA" id="ARBA00001933"/>
    </source>
</evidence>
<evidence type="ECO:0000256" key="2">
    <source>
        <dbReference type="ARBA" id="ARBA00009533"/>
    </source>
</evidence>
<protein>
    <submittedName>
        <fullName evidence="8">Siderophore biosynthesis L-2,4-diaminobutyrate decarboxylase</fullName>
    </submittedName>
</protein>
<dbReference type="KEGG" id="sfk:KY5_6019"/>
<evidence type="ECO:0000313" key="8">
    <source>
        <dbReference type="EMBL" id="ATL31037.1"/>
    </source>
</evidence>
<dbReference type="Gene3D" id="3.90.1150.170">
    <property type="match status" value="1"/>
</dbReference>
<keyword evidence="9" id="KW-1185">Reference proteome</keyword>
<dbReference type="GO" id="GO:0030170">
    <property type="term" value="F:pyridoxal phosphate binding"/>
    <property type="evidence" value="ECO:0007669"/>
    <property type="project" value="InterPro"/>
</dbReference>
<keyword evidence="5 7" id="KW-0456">Lyase</keyword>
<dbReference type="RefSeq" id="WP_098245240.1">
    <property type="nucleotide sequence ID" value="NZ_CP022685.1"/>
</dbReference>
<evidence type="ECO:0000256" key="6">
    <source>
        <dbReference type="PIRSR" id="PIRSR602129-50"/>
    </source>
</evidence>
<evidence type="ECO:0000313" key="9">
    <source>
        <dbReference type="Proteomes" id="UP000221011"/>
    </source>
</evidence>
<evidence type="ECO:0000256" key="7">
    <source>
        <dbReference type="RuleBase" id="RU000382"/>
    </source>
</evidence>
<dbReference type="GO" id="GO:0005737">
    <property type="term" value="C:cytoplasm"/>
    <property type="evidence" value="ECO:0007669"/>
    <property type="project" value="TreeGrafter"/>
</dbReference>
<keyword evidence="4 6" id="KW-0663">Pyridoxal phosphate</keyword>
<accession>A0A291QHP2</accession>